<dbReference type="InterPro" id="IPR003877">
    <property type="entry name" value="SPRY_dom"/>
</dbReference>
<evidence type="ECO:0000256" key="3">
    <source>
        <dbReference type="ARBA" id="ARBA00022833"/>
    </source>
</evidence>
<sequence length="496" mass="55879">MFKIMGTCCSKEPGPVEPYVPSPGPVPSTTRGVTESRVPAPKLVVDPRIVDELIFELLALIASFVDNEEESPVSLVKLHVIAEKEEGWFQVVSSMVRIIPLENPLGPSAITIVFDDCPLPTKEQVIKLTQIFGLSAMRALAADIDVQVERNICVVLGCIADKLAGPNSIAVLTEETLDYMLSFLMFRREPRIVLFALIALEKFAHTTENKLTIKERLNKEDDNPLLLLERHSNSQDYTWRQVGFCAKWALDNLFTVEGRCLSYQTVDMSKIHAIMNTQDVSEYLKISCDGLEARCDSYSFESVRCTFPVNSGVWYYECLIITPGVMQIGWATKSSHFLNHEGYGIGDDIYSLSYDGCRRLIWHGAKPTPVPDVEGWRPGDIVGCLIDMEAEEAIFTVNGAHVRTCTHLFEVSRQGFFAAASFMAFQQCRFNFGVEQFRFPPDRPFKIFNEHGSLTDEEKRGILFRMHFAVEGVSDVPRCHLEDPHGEYMTRNGRLV</sequence>
<evidence type="ECO:0000313" key="6">
    <source>
        <dbReference type="Proteomes" id="UP000648187"/>
    </source>
</evidence>
<feature type="domain" description="B30.2/SPRY" evidence="4">
    <location>
        <begin position="253"/>
        <end position="437"/>
    </location>
</feature>
<keyword evidence="3" id="KW-0862">Zinc</keyword>
<dbReference type="EMBL" id="JACKWZ010000067">
    <property type="protein sequence ID" value="KAF9417676.1"/>
    <property type="molecule type" value="Genomic_DNA"/>
</dbReference>
<dbReference type="PROSITE" id="PS50188">
    <property type="entry name" value="B302_SPRY"/>
    <property type="match status" value="1"/>
</dbReference>
<evidence type="ECO:0000256" key="2">
    <source>
        <dbReference type="ARBA" id="ARBA00022771"/>
    </source>
</evidence>
<name>A0A835GJE3_SPOEX</name>
<dbReference type="GO" id="GO:0004842">
    <property type="term" value="F:ubiquitin-protein transferase activity"/>
    <property type="evidence" value="ECO:0007669"/>
    <property type="project" value="InterPro"/>
</dbReference>
<protein>
    <recommendedName>
        <fullName evidence="4">B30.2/SPRY domain-containing protein</fullName>
    </recommendedName>
</protein>
<dbReference type="Proteomes" id="UP000648187">
    <property type="component" value="Unassembled WGS sequence"/>
</dbReference>
<keyword evidence="1" id="KW-0479">Metal-binding</keyword>
<dbReference type="SUPFAM" id="SSF49899">
    <property type="entry name" value="Concanavalin A-like lectins/glucanases"/>
    <property type="match status" value="1"/>
</dbReference>
<evidence type="ECO:0000313" key="5">
    <source>
        <dbReference type="EMBL" id="KAF9417676.1"/>
    </source>
</evidence>
<dbReference type="InterPro" id="IPR043136">
    <property type="entry name" value="B30.2/SPRY_sf"/>
</dbReference>
<accession>A0A835GJE3</accession>
<dbReference type="InterPro" id="IPR045129">
    <property type="entry name" value="RNF123/RKP/RSPRY1"/>
</dbReference>
<dbReference type="InterPro" id="IPR013320">
    <property type="entry name" value="ConA-like_dom_sf"/>
</dbReference>
<dbReference type="PANTHER" id="PTHR13363">
    <property type="entry name" value="RING FINGER AND SRY DOMAIN-CONTAINING"/>
    <property type="match status" value="1"/>
</dbReference>
<dbReference type="Pfam" id="PF00622">
    <property type="entry name" value="SPRY"/>
    <property type="match status" value="1"/>
</dbReference>
<dbReference type="GO" id="GO:0051603">
    <property type="term" value="P:proteolysis involved in protein catabolic process"/>
    <property type="evidence" value="ECO:0007669"/>
    <property type="project" value="TreeGrafter"/>
</dbReference>
<dbReference type="Gene3D" id="2.60.120.920">
    <property type="match status" value="1"/>
</dbReference>
<keyword evidence="2" id="KW-0863">Zinc-finger</keyword>
<evidence type="ECO:0000259" key="4">
    <source>
        <dbReference type="PROSITE" id="PS50188"/>
    </source>
</evidence>
<dbReference type="PANTHER" id="PTHR13363:SF6">
    <property type="entry name" value="RING FINGER AND SPRY DOMAIN-CONTAINING PROTEIN 1"/>
    <property type="match status" value="1"/>
</dbReference>
<dbReference type="SMART" id="SM00449">
    <property type="entry name" value="SPRY"/>
    <property type="match status" value="1"/>
</dbReference>
<dbReference type="GO" id="GO:0005737">
    <property type="term" value="C:cytoplasm"/>
    <property type="evidence" value="ECO:0007669"/>
    <property type="project" value="TreeGrafter"/>
</dbReference>
<dbReference type="AlphaFoldDB" id="A0A835GJE3"/>
<gene>
    <name evidence="5" type="ORF">HW555_005257</name>
</gene>
<reference evidence="5" key="1">
    <citation type="submission" date="2020-08" db="EMBL/GenBank/DDBJ databases">
        <title>Spodoptera exigua strain:BAW_Kor-Di-RS1 Genome sequencing and assembly.</title>
        <authorList>
            <person name="Kim J."/>
            <person name="Nam H.Y."/>
            <person name="Kwon M."/>
            <person name="Choi J.H."/>
            <person name="Cho S.R."/>
            <person name="Kim G.-H."/>
        </authorList>
    </citation>
    <scope>NUCLEOTIDE SEQUENCE</scope>
    <source>
        <strain evidence="5">BAW_Kor-Di-RS1</strain>
        <tissue evidence="5">Whole-body</tissue>
    </source>
</reference>
<proteinExistence type="predicted"/>
<evidence type="ECO:0000256" key="1">
    <source>
        <dbReference type="ARBA" id="ARBA00022723"/>
    </source>
</evidence>
<comment type="caution">
    <text evidence="5">The sequence shown here is derived from an EMBL/GenBank/DDBJ whole genome shotgun (WGS) entry which is preliminary data.</text>
</comment>
<dbReference type="InterPro" id="IPR001870">
    <property type="entry name" value="B30.2/SPRY"/>
</dbReference>
<keyword evidence="6" id="KW-1185">Reference proteome</keyword>
<dbReference type="GO" id="GO:0008270">
    <property type="term" value="F:zinc ion binding"/>
    <property type="evidence" value="ECO:0007669"/>
    <property type="project" value="UniProtKB-KW"/>
</dbReference>
<organism evidence="5 6">
    <name type="scientific">Spodoptera exigua</name>
    <name type="common">Beet armyworm</name>
    <name type="synonym">Noctua fulgens</name>
    <dbReference type="NCBI Taxonomy" id="7107"/>
    <lineage>
        <taxon>Eukaryota</taxon>
        <taxon>Metazoa</taxon>
        <taxon>Ecdysozoa</taxon>
        <taxon>Arthropoda</taxon>
        <taxon>Hexapoda</taxon>
        <taxon>Insecta</taxon>
        <taxon>Pterygota</taxon>
        <taxon>Neoptera</taxon>
        <taxon>Endopterygota</taxon>
        <taxon>Lepidoptera</taxon>
        <taxon>Glossata</taxon>
        <taxon>Ditrysia</taxon>
        <taxon>Noctuoidea</taxon>
        <taxon>Noctuidae</taxon>
        <taxon>Amphipyrinae</taxon>
        <taxon>Spodoptera</taxon>
    </lineage>
</organism>